<dbReference type="PROSITE" id="PS51318">
    <property type="entry name" value="TAT"/>
    <property type="match status" value="1"/>
</dbReference>
<evidence type="ECO:0000313" key="2">
    <source>
        <dbReference type="EMBL" id="HCO22505.1"/>
    </source>
</evidence>
<sequence>MSGSNQSVDQFASLTRRSFLQSGGMSLAGLSLLDHLVLQELVAAPASSDQKVETLNRFPRMVQEYFVERVREQEAKTIQRLDALKTKADAEDYVASVQKRIRESFGPEPERTPLNARITKTTDRDTYTIENVIFESRPGFLVTANLYVPKGITKPAPGVVGTCGHSHNGKAETAYQSFSQGLARKGYVVLIYDPIGQGERVQYSGADLKSTVGVGVREHLHGGNQQFLVGENLAMWRAWDGIRALDYLQTRKEVDPNQVGVTGNSGGGTMTTWLCGVEPRWTMAAPSCFVTTFRRNMENELPADTEQCPPKVLALELDHADFLAAQAPKPVRILSKERDFFDVRGAREAYLRLKRLYKLLGHEDNVSLFVGPTYHGYSQENREAMYEWFNQATGISSESQEPKLVIEKDETLWCTPKGSVADIGSKPLHVFTAEQSKALAAERKPKSGAALQSAVAETLRLKNIEGTPDYRILRNRGGKNYPLKNTIAYAVETEPGIQAIVYRVSDEKLYSRPPQDAGKQATLYISHVSADAELREEPLLKTASEDKKRILYTCDVRGVGESMPDTTNANSFFTPYGSDYFYAAHAVMLDDPYVGQKTFDVLRFLDWMAASGHTDIHLIGRGWGALPATFAALFSPHVKQVTLKNALTSFSDIAETEHYEWPLSTLVPNVLTVFDMPDCYAELKSSKGLTQIAPWGAKGADS</sequence>
<dbReference type="AlphaFoldDB" id="A0A3D3R117"/>
<protein>
    <recommendedName>
        <fullName evidence="1">Acetyl xylan esterase domain-containing protein</fullName>
    </recommendedName>
</protein>
<name>A0A3D3R117_9PLAN</name>
<dbReference type="PANTHER" id="PTHR22946:SF8">
    <property type="entry name" value="ACETYL XYLAN ESTERASE DOMAIN-CONTAINING PROTEIN"/>
    <property type="match status" value="1"/>
</dbReference>
<organism evidence="2 3">
    <name type="scientific">Gimesia maris</name>
    <dbReference type="NCBI Taxonomy" id="122"/>
    <lineage>
        <taxon>Bacteria</taxon>
        <taxon>Pseudomonadati</taxon>
        <taxon>Planctomycetota</taxon>
        <taxon>Planctomycetia</taxon>
        <taxon>Planctomycetales</taxon>
        <taxon>Planctomycetaceae</taxon>
        <taxon>Gimesia</taxon>
    </lineage>
</organism>
<dbReference type="InterPro" id="IPR008391">
    <property type="entry name" value="AXE1_dom"/>
</dbReference>
<dbReference type="EMBL" id="DQAY01000035">
    <property type="protein sequence ID" value="HCO22505.1"/>
    <property type="molecule type" value="Genomic_DNA"/>
</dbReference>
<dbReference type="Gene3D" id="3.40.50.1820">
    <property type="entry name" value="alpha/beta hydrolase"/>
    <property type="match status" value="2"/>
</dbReference>
<evidence type="ECO:0000259" key="1">
    <source>
        <dbReference type="Pfam" id="PF05448"/>
    </source>
</evidence>
<dbReference type="PANTHER" id="PTHR22946">
    <property type="entry name" value="DIENELACTONE HYDROLASE DOMAIN-CONTAINING PROTEIN-RELATED"/>
    <property type="match status" value="1"/>
</dbReference>
<dbReference type="Proteomes" id="UP000263642">
    <property type="component" value="Unassembled WGS sequence"/>
</dbReference>
<feature type="domain" description="Acetyl xylan esterase" evidence="1">
    <location>
        <begin position="125"/>
        <end position="298"/>
    </location>
</feature>
<dbReference type="InterPro" id="IPR006311">
    <property type="entry name" value="TAT_signal"/>
</dbReference>
<gene>
    <name evidence="2" type="ORF">DIT97_05365</name>
</gene>
<proteinExistence type="predicted"/>
<reference evidence="2 3" key="1">
    <citation type="journal article" date="2018" name="Nat. Biotechnol.">
        <title>A standardized bacterial taxonomy based on genome phylogeny substantially revises the tree of life.</title>
        <authorList>
            <person name="Parks D.H."/>
            <person name="Chuvochina M."/>
            <person name="Waite D.W."/>
            <person name="Rinke C."/>
            <person name="Skarshewski A."/>
            <person name="Chaumeil P.A."/>
            <person name="Hugenholtz P."/>
        </authorList>
    </citation>
    <scope>NUCLEOTIDE SEQUENCE [LARGE SCALE GENOMIC DNA]</scope>
    <source>
        <strain evidence="2">UBA9375</strain>
    </source>
</reference>
<dbReference type="InterPro" id="IPR050261">
    <property type="entry name" value="FrsA_esterase"/>
</dbReference>
<dbReference type="InterPro" id="IPR029058">
    <property type="entry name" value="AB_hydrolase_fold"/>
</dbReference>
<accession>A0A3D3R117</accession>
<dbReference type="Pfam" id="PF05448">
    <property type="entry name" value="AXE1"/>
    <property type="match status" value="1"/>
</dbReference>
<dbReference type="SUPFAM" id="SSF53474">
    <property type="entry name" value="alpha/beta-Hydrolases"/>
    <property type="match status" value="2"/>
</dbReference>
<comment type="caution">
    <text evidence="2">The sequence shown here is derived from an EMBL/GenBank/DDBJ whole genome shotgun (WGS) entry which is preliminary data.</text>
</comment>
<evidence type="ECO:0000313" key="3">
    <source>
        <dbReference type="Proteomes" id="UP000263642"/>
    </source>
</evidence>